<evidence type="ECO:0000256" key="1">
    <source>
        <dbReference type="ARBA" id="ARBA00022801"/>
    </source>
</evidence>
<dbReference type="Gene3D" id="3.40.50.850">
    <property type="entry name" value="Isochorismatase-like"/>
    <property type="match status" value="1"/>
</dbReference>
<feature type="domain" description="Isochorismatase-like" evidence="3">
    <location>
        <begin position="29"/>
        <end position="171"/>
    </location>
</feature>
<dbReference type="PANTHER" id="PTHR43540:SF6">
    <property type="entry name" value="ISOCHORISMATASE-LIKE DOMAIN-CONTAINING PROTEIN"/>
    <property type="match status" value="1"/>
</dbReference>
<dbReference type="InterPro" id="IPR050272">
    <property type="entry name" value="Isochorismatase-like_hydrls"/>
</dbReference>
<evidence type="ECO:0000313" key="5">
    <source>
        <dbReference type="Proteomes" id="UP001499854"/>
    </source>
</evidence>
<gene>
    <name evidence="4" type="ORF">GCM10009838_71430</name>
</gene>
<dbReference type="InterPro" id="IPR000868">
    <property type="entry name" value="Isochorismatase-like_dom"/>
</dbReference>
<dbReference type="PANTHER" id="PTHR43540">
    <property type="entry name" value="PEROXYUREIDOACRYLATE/UREIDOACRYLATE AMIDOHYDROLASE-RELATED"/>
    <property type="match status" value="1"/>
</dbReference>
<dbReference type="EMBL" id="BAAAQM010000056">
    <property type="protein sequence ID" value="GAA1996134.1"/>
    <property type="molecule type" value="Genomic_DNA"/>
</dbReference>
<evidence type="ECO:0000313" key="4">
    <source>
        <dbReference type="EMBL" id="GAA1996134.1"/>
    </source>
</evidence>
<evidence type="ECO:0000256" key="2">
    <source>
        <dbReference type="SAM" id="MobiDB-lite"/>
    </source>
</evidence>
<comment type="caution">
    <text evidence="4">The sequence shown here is derived from an EMBL/GenBank/DDBJ whole genome shotgun (WGS) entry which is preliminary data.</text>
</comment>
<dbReference type="Proteomes" id="UP001499854">
    <property type="component" value="Unassembled WGS sequence"/>
</dbReference>
<name>A0ABN2T0N4_9ACTN</name>
<keyword evidence="5" id="KW-1185">Reference proteome</keyword>
<organism evidence="4 5">
    <name type="scientific">Catenulispora subtropica</name>
    <dbReference type="NCBI Taxonomy" id="450798"/>
    <lineage>
        <taxon>Bacteria</taxon>
        <taxon>Bacillati</taxon>
        <taxon>Actinomycetota</taxon>
        <taxon>Actinomycetes</taxon>
        <taxon>Catenulisporales</taxon>
        <taxon>Catenulisporaceae</taxon>
        <taxon>Catenulispora</taxon>
    </lineage>
</organism>
<evidence type="ECO:0000259" key="3">
    <source>
        <dbReference type="Pfam" id="PF00857"/>
    </source>
</evidence>
<reference evidence="4 5" key="1">
    <citation type="journal article" date="2019" name="Int. J. Syst. Evol. Microbiol.">
        <title>The Global Catalogue of Microorganisms (GCM) 10K type strain sequencing project: providing services to taxonomists for standard genome sequencing and annotation.</title>
        <authorList>
            <consortium name="The Broad Institute Genomics Platform"/>
            <consortium name="The Broad Institute Genome Sequencing Center for Infectious Disease"/>
            <person name="Wu L."/>
            <person name="Ma J."/>
        </authorList>
    </citation>
    <scope>NUCLEOTIDE SEQUENCE [LARGE SCALE GENOMIC DNA]</scope>
    <source>
        <strain evidence="4 5">JCM 16013</strain>
    </source>
</reference>
<protein>
    <submittedName>
        <fullName evidence="4">Isochorismatase family protein</fullName>
    </submittedName>
</protein>
<dbReference type="Pfam" id="PF00857">
    <property type="entry name" value="Isochorismatase"/>
    <property type="match status" value="1"/>
</dbReference>
<proteinExistence type="predicted"/>
<dbReference type="SUPFAM" id="SSF52499">
    <property type="entry name" value="Isochorismatase-like hydrolases"/>
    <property type="match status" value="1"/>
</dbReference>
<dbReference type="InterPro" id="IPR036380">
    <property type="entry name" value="Isochorismatase-like_sf"/>
</dbReference>
<accession>A0ABN2T0N4</accession>
<keyword evidence="1" id="KW-0378">Hydrolase</keyword>
<feature type="region of interest" description="Disordered" evidence="2">
    <location>
        <begin position="1"/>
        <end position="21"/>
    </location>
</feature>
<sequence length="248" mass="25861">MTGSFRIGAGTGLPGEVREGEHGGMEKRALVVIDVQESFRARPLWRLIDNPDIADDVNRLVDHARAAGDLVVWVLHLEPGTGNTFDPASGHVRYLEGLREPVEGEVELRKTSHNAFTTTNLQQVLTERGVREVVVCGIRTEQCCETTTRLASDLGYRVTFVVDATATNPIAHPDAAGDLTPEELVADPRTLSAEAVVERTVFALAGRFATIARVDEVVGAGVGAVGAGMGAGGAGADAVGAGAVGAAG</sequence>